<dbReference type="AlphaFoldDB" id="A0A7S2EY39"/>
<feature type="chain" id="PRO_5031530920" evidence="1">
    <location>
        <begin position="18"/>
        <end position="144"/>
    </location>
</feature>
<reference evidence="2" key="1">
    <citation type="submission" date="2021-01" db="EMBL/GenBank/DDBJ databases">
        <authorList>
            <person name="Corre E."/>
            <person name="Pelletier E."/>
            <person name="Niang G."/>
            <person name="Scheremetjew M."/>
            <person name="Finn R."/>
            <person name="Kale V."/>
            <person name="Holt S."/>
            <person name="Cochrane G."/>
            <person name="Meng A."/>
            <person name="Brown T."/>
            <person name="Cohen L."/>
        </authorList>
    </citation>
    <scope>NUCLEOTIDE SEQUENCE</scope>
    <source>
        <strain evidence="2">Grunow 1884</strain>
    </source>
</reference>
<dbReference type="EMBL" id="HBGO01037015">
    <property type="protein sequence ID" value="CAD9361118.1"/>
    <property type="molecule type" value="Transcribed_RNA"/>
</dbReference>
<keyword evidence="1" id="KW-0732">Signal</keyword>
<feature type="signal peptide" evidence="1">
    <location>
        <begin position="1"/>
        <end position="17"/>
    </location>
</feature>
<accession>A0A7S2EY39</accession>
<proteinExistence type="predicted"/>
<protein>
    <submittedName>
        <fullName evidence="2">Uncharacterized protein</fullName>
    </submittedName>
</protein>
<evidence type="ECO:0000256" key="1">
    <source>
        <dbReference type="SAM" id="SignalP"/>
    </source>
</evidence>
<name>A0A7S2EY39_TRICV</name>
<evidence type="ECO:0000313" key="2">
    <source>
        <dbReference type="EMBL" id="CAD9361118.1"/>
    </source>
</evidence>
<organism evidence="2">
    <name type="scientific">Trieres chinensis</name>
    <name type="common">Marine centric diatom</name>
    <name type="synonym">Odontella sinensis</name>
    <dbReference type="NCBI Taxonomy" id="1514140"/>
    <lineage>
        <taxon>Eukaryota</taxon>
        <taxon>Sar</taxon>
        <taxon>Stramenopiles</taxon>
        <taxon>Ochrophyta</taxon>
        <taxon>Bacillariophyta</taxon>
        <taxon>Mediophyceae</taxon>
        <taxon>Biddulphiophycidae</taxon>
        <taxon>Eupodiscales</taxon>
        <taxon>Parodontellaceae</taxon>
        <taxon>Trieres</taxon>
    </lineage>
</organism>
<gene>
    <name evidence="2" type="ORF">OSIN01602_LOCUS21438</name>
</gene>
<sequence>MTMKAALLFLNIVRVSSYVAMPPRAFVVQEPFHQKADVTVEERAVECLEEFGECNIDELQSLQEGLELINDQCFIVLEEFNADCDGPEAQRRDLLKYYLDLQHELQHLDTNINGISNMKKAGKFHDDLESEDHWTSHYVQSYHW</sequence>